<sequence length="323" mass="35781">MDLLDRYLAAIRRNLPRDRADDIVDELADELESRREEREHDLGRPLTPDETSAMLRSFGHPLTIAARYRSHQYLIGPQVFPFYQLVMKVVLAIGGALLIAAAGIGLLLQDRDLLQTLLQMAGDLWLFFLAAMAIVTFIFAMLERQGFPADHLARWRPEQLPDLTDRPQSHWESALEIGFGIAFLLWWIGAVTLPSFGGNGMRIAAAPVWDAFFHPILALMIVQLALNVMKLVRPRWKTAQSLLTIVTSAATLVIVAGVYRAGKWIIVEDGASNSAATAEIEASVNLALEIALAVVAVLMILQALGELWKLVRTTGGRTAARRI</sequence>
<name>A0A4Y8ZKL2_9SPHN</name>
<proteinExistence type="predicted"/>
<feature type="transmembrane region" description="Helical" evidence="1">
    <location>
        <begin position="173"/>
        <end position="191"/>
    </location>
</feature>
<feature type="transmembrane region" description="Helical" evidence="1">
    <location>
        <begin position="85"/>
        <end position="104"/>
    </location>
</feature>
<keyword evidence="3" id="KW-1185">Reference proteome</keyword>
<evidence type="ECO:0000256" key="1">
    <source>
        <dbReference type="SAM" id="Phobius"/>
    </source>
</evidence>
<keyword evidence="1" id="KW-0812">Transmembrane</keyword>
<evidence type="ECO:0000313" key="2">
    <source>
        <dbReference type="EMBL" id="TFI56543.1"/>
    </source>
</evidence>
<keyword evidence="1" id="KW-0472">Membrane</keyword>
<gene>
    <name evidence="2" type="ORF">E2493_19580</name>
</gene>
<dbReference type="Proteomes" id="UP000298213">
    <property type="component" value="Unassembled WGS sequence"/>
</dbReference>
<feature type="transmembrane region" description="Helical" evidence="1">
    <location>
        <begin position="282"/>
        <end position="304"/>
    </location>
</feature>
<evidence type="ECO:0000313" key="3">
    <source>
        <dbReference type="Proteomes" id="UP000298213"/>
    </source>
</evidence>
<organism evidence="2 3">
    <name type="scientific">Sphingomonas parva</name>
    <dbReference type="NCBI Taxonomy" id="2555898"/>
    <lineage>
        <taxon>Bacteria</taxon>
        <taxon>Pseudomonadati</taxon>
        <taxon>Pseudomonadota</taxon>
        <taxon>Alphaproteobacteria</taxon>
        <taxon>Sphingomonadales</taxon>
        <taxon>Sphingomonadaceae</taxon>
        <taxon>Sphingomonas</taxon>
    </lineage>
</organism>
<dbReference type="RefSeq" id="WP_135090261.1">
    <property type="nucleotide sequence ID" value="NZ_SPDV01000069.1"/>
</dbReference>
<keyword evidence="1" id="KW-1133">Transmembrane helix</keyword>
<reference evidence="2 3" key="1">
    <citation type="submission" date="2019-03" db="EMBL/GenBank/DDBJ databases">
        <title>Genome sequence of Sphingomonas sp. 17J27-24.</title>
        <authorList>
            <person name="Kim M."/>
            <person name="Maeng S."/>
            <person name="Sathiyaraj S."/>
        </authorList>
    </citation>
    <scope>NUCLEOTIDE SEQUENCE [LARGE SCALE GENOMIC DNA]</scope>
    <source>
        <strain evidence="2 3">17J27-24</strain>
    </source>
</reference>
<comment type="caution">
    <text evidence="2">The sequence shown here is derived from an EMBL/GenBank/DDBJ whole genome shotgun (WGS) entry which is preliminary data.</text>
</comment>
<dbReference type="EMBL" id="SPDV01000069">
    <property type="protein sequence ID" value="TFI56543.1"/>
    <property type="molecule type" value="Genomic_DNA"/>
</dbReference>
<feature type="transmembrane region" description="Helical" evidence="1">
    <location>
        <begin position="124"/>
        <end position="142"/>
    </location>
</feature>
<feature type="transmembrane region" description="Helical" evidence="1">
    <location>
        <begin position="211"/>
        <end position="229"/>
    </location>
</feature>
<dbReference type="OrthoDB" id="116789at2"/>
<feature type="transmembrane region" description="Helical" evidence="1">
    <location>
        <begin position="241"/>
        <end position="262"/>
    </location>
</feature>
<protein>
    <submittedName>
        <fullName evidence="2">Uncharacterized protein</fullName>
    </submittedName>
</protein>
<dbReference type="AlphaFoldDB" id="A0A4Y8ZKL2"/>
<accession>A0A4Y8ZKL2</accession>